<dbReference type="InterPro" id="IPR039697">
    <property type="entry name" value="Alcohol_dehydrogenase_Fe"/>
</dbReference>
<keyword evidence="2" id="KW-0560">Oxidoreductase</keyword>
<evidence type="ECO:0000259" key="5">
    <source>
        <dbReference type="Pfam" id="PF25137"/>
    </source>
</evidence>
<evidence type="ECO:0000256" key="2">
    <source>
        <dbReference type="ARBA" id="ARBA00023002"/>
    </source>
</evidence>
<dbReference type="AlphaFoldDB" id="A0A0E2HDW5"/>
<evidence type="ECO:0000256" key="3">
    <source>
        <dbReference type="ARBA" id="ARBA00023027"/>
    </source>
</evidence>
<gene>
    <name evidence="6" type="ORF">HMPREF1090_01630</name>
</gene>
<dbReference type="InterPro" id="IPR056798">
    <property type="entry name" value="ADH_Fe_C"/>
</dbReference>
<keyword evidence="3" id="KW-0520">NAD</keyword>
<dbReference type="InterPro" id="IPR001670">
    <property type="entry name" value="ADH_Fe/GldA"/>
</dbReference>
<dbReference type="InterPro" id="IPR018211">
    <property type="entry name" value="ADH_Fe_CS"/>
</dbReference>
<dbReference type="PROSITE" id="PS00913">
    <property type="entry name" value="ADH_IRON_1"/>
    <property type="match status" value="1"/>
</dbReference>
<feature type="domain" description="Alcohol dehydrogenase iron-type/glycerol dehydrogenase GldA" evidence="4">
    <location>
        <begin position="10"/>
        <end position="174"/>
    </location>
</feature>
<dbReference type="PANTHER" id="PTHR11496:SF102">
    <property type="entry name" value="ALCOHOL DEHYDROGENASE 4"/>
    <property type="match status" value="1"/>
</dbReference>
<protein>
    <submittedName>
        <fullName evidence="6">Uncharacterized protein</fullName>
    </submittedName>
</protein>
<evidence type="ECO:0000313" key="6">
    <source>
        <dbReference type="EMBL" id="ENZ17680.1"/>
    </source>
</evidence>
<dbReference type="PANTHER" id="PTHR11496">
    <property type="entry name" value="ALCOHOL DEHYDROGENASE"/>
    <property type="match status" value="1"/>
</dbReference>
<evidence type="ECO:0000259" key="4">
    <source>
        <dbReference type="Pfam" id="PF00465"/>
    </source>
</evidence>
<organism evidence="6 7">
    <name type="scientific">[Clostridium] clostridioforme 90A8</name>
    <dbReference type="NCBI Taxonomy" id="999408"/>
    <lineage>
        <taxon>Bacteria</taxon>
        <taxon>Bacillati</taxon>
        <taxon>Bacillota</taxon>
        <taxon>Clostridia</taxon>
        <taxon>Lachnospirales</taxon>
        <taxon>Lachnospiraceae</taxon>
        <taxon>Enterocloster</taxon>
    </lineage>
</organism>
<comment type="similarity">
    <text evidence="1">Belongs to the iron-containing alcohol dehydrogenase family.</text>
</comment>
<feature type="domain" description="Fe-containing alcohol dehydrogenase-like C-terminal" evidence="5">
    <location>
        <begin position="186"/>
        <end position="384"/>
    </location>
</feature>
<dbReference type="Pfam" id="PF00465">
    <property type="entry name" value="Fe-ADH"/>
    <property type="match status" value="1"/>
</dbReference>
<dbReference type="PATRIC" id="fig|999408.3.peg.1757"/>
<evidence type="ECO:0000256" key="1">
    <source>
        <dbReference type="ARBA" id="ARBA00007358"/>
    </source>
</evidence>
<dbReference type="PROSITE" id="PS00060">
    <property type="entry name" value="ADH_IRON_2"/>
    <property type="match status" value="1"/>
</dbReference>
<dbReference type="Gene3D" id="3.40.50.1970">
    <property type="match status" value="1"/>
</dbReference>
<comment type="caution">
    <text evidence="6">The sequence shown here is derived from an EMBL/GenBank/DDBJ whole genome shotgun (WGS) entry which is preliminary data.</text>
</comment>
<dbReference type="EMBL" id="AGYR01000013">
    <property type="protein sequence ID" value="ENZ17680.1"/>
    <property type="molecule type" value="Genomic_DNA"/>
</dbReference>
<dbReference type="Proteomes" id="UP000013085">
    <property type="component" value="Unassembled WGS sequence"/>
</dbReference>
<dbReference type="Pfam" id="PF25137">
    <property type="entry name" value="ADH_Fe_C"/>
    <property type="match status" value="1"/>
</dbReference>
<dbReference type="Gene3D" id="1.20.1090.10">
    <property type="entry name" value="Dehydroquinate synthase-like - alpha domain"/>
    <property type="match status" value="1"/>
</dbReference>
<dbReference type="GO" id="GO:0004022">
    <property type="term" value="F:alcohol dehydrogenase (NAD+) activity"/>
    <property type="evidence" value="ECO:0007669"/>
    <property type="project" value="UniProtKB-ARBA"/>
</dbReference>
<dbReference type="FunFam" id="1.20.1090.10:FF:000001">
    <property type="entry name" value="Aldehyde-alcohol dehydrogenase"/>
    <property type="match status" value="1"/>
</dbReference>
<proteinExistence type="inferred from homology"/>
<dbReference type="CDD" id="cd08188">
    <property type="entry name" value="PDDH"/>
    <property type="match status" value="1"/>
</dbReference>
<accession>A0A0E2HDW5</accession>
<dbReference type="SUPFAM" id="SSF56796">
    <property type="entry name" value="Dehydroquinate synthase-like"/>
    <property type="match status" value="1"/>
</dbReference>
<name>A0A0E2HDW5_9FIRM</name>
<dbReference type="FunFam" id="3.40.50.1970:FF:000003">
    <property type="entry name" value="Alcohol dehydrogenase, iron-containing"/>
    <property type="match status" value="1"/>
</dbReference>
<sequence length="384" mass="40803">MEKIHAVKTSLFGKGSIALLPDELKKRGLTRGLIVTDSFLYKSGAADRVGACLLMAGLEYAVYYLVQPNPTVQVVEECLKAADALEVDVLVAVGGGSAIDTAKAVSIVLANGGHVKDYEGVGKSGKPGIPIVAVNTTAGTGSEVTSFYIVTNSDTHSKMCMVDTNCMVTIAVDDTDFMMTMPKGLTASTGMDAMTHAVEAAVAKRATPYTDKDALWAIRTIKEYLPAAVSNGSDVKAREMMAYAQYSAGMAFSNVGLGIIHAMAHALGGRFGLPHGLCNAILLPCGMEFNGSDKMASQAFKKVAAALDLPGMDLMTGFQASQASAVYLREFSASLGLPQRLRDMEVNPEAFGELAETAMEDSCMDDNPFRPTKEQVEDVYRRAY</sequence>
<dbReference type="GO" id="GO:0046872">
    <property type="term" value="F:metal ion binding"/>
    <property type="evidence" value="ECO:0007669"/>
    <property type="project" value="InterPro"/>
</dbReference>
<reference evidence="6 7" key="1">
    <citation type="submission" date="2013-01" db="EMBL/GenBank/DDBJ databases">
        <title>The Genome Sequence of Clostridium clostridioforme 90A8.</title>
        <authorList>
            <consortium name="The Broad Institute Genome Sequencing Platform"/>
            <person name="Earl A."/>
            <person name="Ward D."/>
            <person name="Feldgarden M."/>
            <person name="Gevers D."/>
            <person name="Courvalin P."/>
            <person name="Lambert T."/>
            <person name="Walker B."/>
            <person name="Young S.K."/>
            <person name="Zeng Q."/>
            <person name="Gargeya S."/>
            <person name="Fitzgerald M."/>
            <person name="Haas B."/>
            <person name="Abouelleil A."/>
            <person name="Alvarado L."/>
            <person name="Arachchi H.M."/>
            <person name="Berlin A.M."/>
            <person name="Chapman S.B."/>
            <person name="Dewar J."/>
            <person name="Goldberg J."/>
            <person name="Griggs A."/>
            <person name="Gujja S."/>
            <person name="Hansen M."/>
            <person name="Howarth C."/>
            <person name="Imamovic A."/>
            <person name="Larimer J."/>
            <person name="McCowan C."/>
            <person name="Murphy C."/>
            <person name="Neiman D."/>
            <person name="Pearson M."/>
            <person name="Priest M."/>
            <person name="Roberts A."/>
            <person name="Saif S."/>
            <person name="Shea T."/>
            <person name="Sisk P."/>
            <person name="Sykes S."/>
            <person name="Wortman J."/>
            <person name="Nusbaum C."/>
            <person name="Birren B."/>
        </authorList>
    </citation>
    <scope>NUCLEOTIDE SEQUENCE [LARGE SCALE GENOMIC DNA]</scope>
    <source>
        <strain evidence="6 7">90A8</strain>
    </source>
</reference>
<evidence type="ECO:0000313" key="7">
    <source>
        <dbReference type="Proteomes" id="UP000013085"/>
    </source>
</evidence>
<dbReference type="HOGENOM" id="CLU_007207_0_0_9"/>
<dbReference type="RefSeq" id="WP_002595486.1">
    <property type="nucleotide sequence ID" value="NZ_KB851018.1"/>
</dbReference>